<keyword evidence="3" id="KW-0964">Secreted</keyword>
<organism evidence="6 7">
    <name type="scientific">Meloidogyne graminicola</name>
    <dbReference type="NCBI Taxonomy" id="189291"/>
    <lineage>
        <taxon>Eukaryota</taxon>
        <taxon>Metazoa</taxon>
        <taxon>Ecdysozoa</taxon>
        <taxon>Nematoda</taxon>
        <taxon>Chromadorea</taxon>
        <taxon>Rhabditida</taxon>
        <taxon>Tylenchina</taxon>
        <taxon>Tylenchomorpha</taxon>
        <taxon>Tylenchoidea</taxon>
        <taxon>Meloidogynidae</taxon>
        <taxon>Meloidogyninae</taxon>
        <taxon>Meloidogyne</taxon>
    </lineage>
</organism>
<dbReference type="Gene3D" id="2.60.40.3330">
    <property type="match status" value="1"/>
</dbReference>
<dbReference type="GO" id="GO:0005576">
    <property type="term" value="C:extracellular region"/>
    <property type="evidence" value="ECO:0007669"/>
    <property type="project" value="UniProtKB-SubCell"/>
</dbReference>
<protein>
    <recommendedName>
        <fullName evidence="8">Transthyretin-like protein</fullName>
    </recommendedName>
</protein>
<evidence type="ECO:0000256" key="4">
    <source>
        <dbReference type="ARBA" id="ARBA00022729"/>
    </source>
</evidence>
<comment type="subcellular location">
    <subcellularLocation>
        <location evidence="1">Secreted</location>
    </subcellularLocation>
</comment>
<comment type="caution">
    <text evidence="6">The sequence shown here is derived from an EMBL/GenBank/DDBJ whole genome shotgun (WGS) entry which is preliminary data.</text>
</comment>
<keyword evidence="7" id="KW-1185">Reference proteome</keyword>
<evidence type="ECO:0000313" key="7">
    <source>
        <dbReference type="Proteomes" id="UP000605970"/>
    </source>
</evidence>
<dbReference type="Proteomes" id="UP000605970">
    <property type="component" value="Unassembled WGS sequence"/>
</dbReference>
<feature type="signal peptide" evidence="5">
    <location>
        <begin position="1"/>
        <end position="17"/>
    </location>
</feature>
<evidence type="ECO:0008006" key="8">
    <source>
        <dbReference type="Google" id="ProtNLM"/>
    </source>
</evidence>
<dbReference type="OrthoDB" id="5912452at2759"/>
<evidence type="ECO:0000313" key="6">
    <source>
        <dbReference type="EMBL" id="KAF7632343.1"/>
    </source>
</evidence>
<dbReference type="GO" id="GO:0009986">
    <property type="term" value="C:cell surface"/>
    <property type="evidence" value="ECO:0007669"/>
    <property type="project" value="InterPro"/>
</dbReference>
<keyword evidence="4 5" id="KW-0732">Signal</keyword>
<dbReference type="PANTHER" id="PTHR21700">
    <property type="entry name" value="TRANSTHYRETIN-LIKE FAMILY PROTEIN-RELATED"/>
    <property type="match status" value="1"/>
</dbReference>
<sequence>MIGLINKFIYLFILTNSFLFSEIVHLKGQIKCLEKVFDPDDLLATTISDSEGFYEIKGEQNELLGRIEPYLNIKHKCQFKDIKNKNCEYIHKLPILFEVKDDLIESKDYDIDFGELEIKPYSEECNEEINKEENINLTRKERTDEASEEEEVEYCIIIKISINSNNKLPCCK</sequence>
<proteinExistence type="inferred from homology"/>
<dbReference type="Pfam" id="PF01060">
    <property type="entry name" value="TTR-52"/>
    <property type="match status" value="1"/>
</dbReference>
<evidence type="ECO:0000256" key="2">
    <source>
        <dbReference type="ARBA" id="ARBA00010112"/>
    </source>
</evidence>
<feature type="non-terminal residue" evidence="6">
    <location>
        <position position="172"/>
    </location>
</feature>
<comment type="similarity">
    <text evidence="2">Belongs to the nematode transthyretin-like family.</text>
</comment>
<reference evidence="6" key="1">
    <citation type="journal article" date="2020" name="Ecol. Evol.">
        <title>Genome structure and content of the rice root-knot nematode (Meloidogyne graminicola).</title>
        <authorList>
            <person name="Phan N.T."/>
            <person name="Danchin E.G.J."/>
            <person name="Klopp C."/>
            <person name="Perfus-Barbeoch L."/>
            <person name="Kozlowski D.K."/>
            <person name="Koutsovoulos G.D."/>
            <person name="Lopez-Roques C."/>
            <person name="Bouchez O."/>
            <person name="Zahm M."/>
            <person name="Besnard G."/>
            <person name="Bellafiore S."/>
        </authorList>
    </citation>
    <scope>NUCLEOTIDE SEQUENCE</scope>
    <source>
        <strain evidence="6">VN-18</strain>
    </source>
</reference>
<feature type="chain" id="PRO_5035868366" description="Transthyretin-like protein" evidence="5">
    <location>
        <begin position="18"/>
        <end position="172"/>
    </location>
</feature>
<evidence type="ECO:0000256" key="5">
    <source>
        <dbReference type="SAM" id="SignalP"/>
    </source>
</evidence>
<dbReference type="InterPro" id="IPR038479">
    <property type="entry name" value="Transthyretin-like_sf"/>
</dbReference>
<name>A0A8S9ZG97_9BILA</name>
<dbReference type="EMBL" id="JABEBT010000105">
    <property type="protein sequence ID" value="KAF7632343.1"/>
    <property type="molecule type" value="Genomic_DNA"/>
</dbReference>
<evidence type="ECO:0000256" key="3">
    <source>
        <dbReference type="ARBA" id="ARBA00022525"/>
    </source>
</evidence>
<accession>A0A8S9ZG97</accession>
<dbReference type="AlphaFoldDB" id="A0A8S9ZG97"/>
<gene>
    <name evidence="6" type="ORF">Mgra_00008268</name>
</gene>
<dbReference type="PANTHER" id="PTHR21700:SF30">
    <property type="entry name" value="TRANSTHYRETIN-LIKE FAMILY PROTEIN"/>
    <property type="match status" value="1"/>
</dbReference>
<dbReference type="InterPro" id="IPR001534">
    <property type="entry name" value="Transthyretin-like"/>
</dbReference>
<evidence type="ECO:0000256" key="1">
    <source>
        <dbReference type="ARBA" id="ARBA00004613"/>
    </source>
</evidence>